<dbReference type="EMBL" id="JBCGBO010000003">
    <property type="protein sequence ID" value="KAK9214258.1"/>
    <property type="molecule type" value="Genomic_DNA"/>
</dbReference>
<sequence>MLKCFQFQAVYELTSSYNQKTKPGRQRLQRNRKAWPGSEVIGANVQCSILANKEKKFKDIPGNIPNPGSSSKVKAKENLDDKKETLLGSMISNVSISEGSEVIGDNFHVAEIKSKDVRSDELTGDNVYVSIHVGTEVKLNDTSSYNQNTRPGRQRLHRKEKLLAGSKVVGDSVRGSVLTAKEKNRKNETFDAKTSIVSSDESDEMIGKTVPGPVLMIQDDMLKPETSEDKAKEIVEDNKETLDVKSPIISCEESKVASDGVHGSVLMIQDDIPKVRIKQKEIVDDNKDDIPNPGSNIEDKAKTVDDKKEIIHPITSNFSSEGYKVKNDGVHDSVLMVSEVKLIDGSAIFIRYYDSLGAYVIILISKVVIQDNIEKELSSERSKMDITFVLPARCISYIISLTTPRDASRLSLACPAFKSAADSDSVWEKFLPSDYKEIISNSSSISASSLMITSLSKKDLYFYLCHNPILINNHTTSFSLVQETGKKCYMVGARGLSIAWGDSPQYWNWLSLRKSRFPEVAKLREVWWFEIIARIGTRILSSKTNYAAYLVFKFVKSRQGFDARPIEFDVYFEGSNNHKRRSALLDPPTNVSPQLSQDRGDGWTEIEMGEFFNENGDDGTAVCKLCESGSVQKRGIIIQGIELRPKYGK</sequence>
<keyword evidence="2" id="KW-1185">Reference proteome</keyword>
<dbReference type="Gene3D" id="1.20.1280.50">
    <property type="match status" value="1"/>
</dbReference>
<gene>
    <name evidence="1" type="ORF">WN944_006246</name>
</gene>
<protein>
    <recommendedName>
        <fullName evidence="3">F-box domain-containing protein</fullName>
    </recommendedName>
</protein>
<dbReference type="InterPro" id="IPR036047">
    <property type="entry name" value="F-box-like_dom_sf"/>
</dbReference>
<dbReference type="PANTHER" id="PTHR32278:SF144">
    <property type="entry name" value="F-BOX PROTEIN PP2-B12 ISOFORM X1"/>
    <property type="match status" value="1"/>
</dbReference>
<organism evidence="1 2">
    <name type="scientific">Citrus x changshan-huyou</name>
    <dbReference type="NCBI Taxonomy" id="2935761"/>
    <lineage>
        <taxon>Eukaryota</taxon>
        <taxon>Viridiplantae</taxon>
        <taxon>Streptophyta</taxon>
        <taxon>Embryophyta</taxon>
        <taxon>Tracheophyta</taxon>
        <taxon>Spermatophyta</taxon>
        <taxon>Magnoliopsida</taxon>
        <taxon>eudicotyledons</taxon>
        <taxon>Gunneridae</taxon>
        <taxon>Pentapetalae</taxon>
        <taxon>rosids</taxon>
        <taxon>malvids</taxon>
        <taxon>Sapindales</taxon>
        <taxon>Rutaceae</taxon>
        <taxon>Aurantioideae</taxon>
        <taxon>Citrus</taxon>
    </lineage>
</organism>
<dbReference type="CDD" id="cd22162">
    <property type="entry name" value="F-box_AtSKIP3-like"/>
    <property type="match status" value="1"/>
</dbReference>
<evidence type="ECO:0008006" key="3">
    <source>
        <dbReference type="Google" id="ProtNLM"/>
    </source>
</evidence>
<dbReference type="PANTHER" id="PTHR32278">
    <property type="entry name" value="F-BOX DOMAIN-CONTAINING PROTEIN"/>
    <property type="match status" value="1"/>
</dbReference>
<dbReference type="SUPFAM" id="SSF81383">
    <property type="entry name" value="F-box domain"/>
    <property type="match status" value="1"/>
</dbReference>
<dbReference type="InterPro" id="IPR025886">
    <property type="entry name" value="PP2-like"/>
</dbReference>
<name>A0AAP0QPH7_9ROSI</name>
<evidence type="ECO:0000313" key="1">
    <source>
        <dbReference type="EMBL" id="KAK9214258.1"/>
    </source>
</evidence>
<reference evidence="1 2" key="1">
    <citation type="submission" date="2024-05" db="EMBL/GenBank/DDBJ databases">
        <title>Haplotype-resolved chromosome-level genome assembly of Huyou (Citrus changshanensis).</title>
        <authorList>
            <person name="Miao C."/>
            <person name="Chen W."/>
            <person name="Wu Y."/>
            <person name="Wang L."/>
            <person name="Zhao S."/>
            <person name="Grierson D."/>
            <person name="Xu C."/>
            <person name="Chen K."/>
        </authorList>
    </citation>
    <scope>NUCLEOTIDE SEQUENCE [LARGE SCALE GENOMIC DNA]</scope>
    <source>
        <strain evidence="1">01-14</strain>
        <tissue evidence="1">Leaf</tissue>
    </source>
</reference>
<dbReference type="AlphaFoldDB" id="A0AAP0QPH7"/>
<dbReference type="Pfam" id="PF14299">
    <property type="entry name" value="PP2"/>
    <property type="match status" value="1"/>
</dbReference>
<evidence type="ECO:0000313" key="2">
    <source>
        <dbReference type="Proteomes" id="UP001428341"/>
    </source>
</evidence>
<accession>A0AAP0QPH7</accession>
<dbReference type="Proteomes" id="UP001428341">
    <property type="component" value="Unassembled WGS sequence"/>
</dbReference>
<comment type="caution">
    <text evidence="1">The sequence shown here is derived from an EMBL/GenBank/DDBJ whole genome shotgun (WGS) entry which is preliminary data.</text>
</comment>
<proteinExistence type="predicted"/>